<dbReference type="InterPro" id="IPR017850">
    <property type="entry name" value="Alkaline_phosphatase_core_sf"/>
</dbReference>
<sequence>VVVVMCDQLRAFEVGCYGNPVIRTPNTIVSPPRECASPTL</sequence>
<reference evidence="1" key="1">
    <citation type="submission" date="2018-05" db="EMBL/GenBank/DDBJ databases">
        <authorList>
            <person name="Lanie J.A."/>
            <person name="Ng W.-L."/>
            <person name="Kazmierczak K.M."/>
            <person name="Andrzejewski T.M."/>
            <person name="Davidsen T.M."/>
            <person name="Wayne K.J."/>
            <person name="Tettelin H."/>
            <person name="Glass J.I."/>
            <person name="Rusch D."/>
            <person name="Podicherti R."/>
            <person name="Tsui H.-C.T."/>
            <person name="Winkler M.E."/>
        </authorList>
    </citation>
    <scope>NUCLEOTIDE SEQUENCE</scope>
</reference>
<evidence type="ECO:0008006" key="2">
    <source>
        <dbReference type="Google" id="ProtNLM"/>
    </source>
</evidence>
<name>A0A382KD07_9ZZZZ</name>
<protein>
    <recommendedName>
        <fullName evidence="2">Sulfatase N-terminal domain-containing protein</fullName>
    </recommendedName>
</protein>
<dbReference type="EMBL" id="UINC01079018">
    <property type="protein sequence ID" value="SVC20631.1"/>
    <property type="molecule type" value="Genomic_DNA"/>
</dbReference>
<proteinExistence type="predicted"/>
<feature type="non-terminal residue" evidence="1">
    <location>
        <position position="1"/>
    </location>
</feature>
<evidence type="ECO:0000313" key="1">
    <source>
        <dbReference type="EMBL" id="SVC20631.1"/>
    </source>
</evidence>
<dbReference type="AlphaFoldDB" id="A0A382KD07"/>
<dbReference type="Gene3D" id="3.40.720.10">
    <property type="entry name" value="Alkaline Phosphatase, subunit A"/>
    <property type="match status" value="1"/>
</dbReference>
<organism evidence="1">
    <name type="scientific">marine metagenome</name>
    <dbReference type="NCBI Taxonomy" id="408172"/>
    <lineage>
        <taxon>unclassified sequences</taxon>
        <taxon>metagenomes</taxon>
        <taxon>ecological metagenomes</taxon>
    </lineage>
</organism>
<gene>
    <name evidence="1" type="ORF">METZ01_LOCUS273485</name>
</gene>
<accession>A0A382KD07</accession>
<dbReference type="SUPFAM" id="SSF53649">
    <property type="entry name" value="Alkaline phosphatase-like"/>
    <property type="match status" value="1"/>
</dbReference>